<name>A0A833YD53_JUGRE</name>
<gene>
    <name evidence="2" type="ORF">F2P56_000215</name>
</gene>
<dbReference type="InterPro" id="IPR020847">
    <property type="entry name" value="AP_endonuclease_F1_BS"/>
</dbReference>
<dbReference type="Gene3D" id="3.60.10.10">
    <property type="entry name" value="Endonuclease/exonuclease/phosphatase"/>
    <property type="match status" value="1"/>
</dbReference>
<dbReference type="Gramene" id="Jr01_02340_p1">
    <property type="protein sequence ID" value="cds.Jr01_02340_p1"/>
    <property type="gene ID" value="Jr01_02340"/>
</dbReference>
<dbReference type="EMBL" id="LIHL02000001">
    <property type="protein sequence ID" value="KAF5479385.1"/>
    <property type="molecule type" value="Genomic_DNA"/>
</dbReference>
<dbReference type="GO" id="GO:0003677">
    <property type="term" value="F:DNA binding"/>
    <property type="evidence" value="ECO:0007669"/>
    <property type="project" value="InterPro"/>
</dbReference>
<comment type="caution">
    <text evidence="2">The sequence shown here is derived from an EMBL/GenBank/DDBJ whole genome shotgun (WGS) entry which is preliminary data.</text>
</comment>
<feature type="domain" description="Endonuclease/exonuclease/phosphatase" evidence="1">
    <location>
        <begin position="6"/>
        <end position="224"/>
    </location>
</feature>
<dbReference type="GO" id="GO:0006281">
    <property type="term" value="P:DNA repair"/>
    <property type="evidence" value="ECO:0007669"/>
    <property type="project" value="InterPro"/>
</dbReference>
<evidence type="ECO:0000313" key="3">
    <source>
        <dbReference type="Proteomes" id="UP000619265"/>
    </source>
</evidence>
<feature type="non-terminal residue" evidence="2">
    <location>
        <position position="238"/>
    </location>
</feature>
<organism evidence="2 3">
    <name type="scientific">Juglans regia</name>
    <name type="common">English walnut</name>
    <dbReference type="NCBI Taxonomy" id="51240"/>
    <lineage>
        <taxon>Eukaryota</taxon>
        <taxon>Viridiplantae</taxon>
        <taxon>Streptophyta</taxon>
        <taxon>Embryophyta</taxon>
        <taxon>Tracheophyta</taxon>
        <taxon>Spermatophyta</taxon>
        <taxon>Magnoliopsida</taxon>
        <taxon>eudicotyledons</taxon>
        <taxon>Gunneridae</taxon>
        <taxon>Pentapetalae</taxon>
        <taxon>rosids</taxon>
        <taxon>fabids</taxon>
        <taxon>Fagales</taxon>
        <taxon>Juglandaceae</taxon>
        <taxon>Juglans</taxon>
    </lineage>
</organism>
<dbReference type="AlphaFoldDB" id="A0A833YD53"/>
<reference evidence="2" key="2">
    <citation type="submission" date="2020-03" db="EMBL/GenBank/DDBJ databases">
        <title>Walnut 2.0.</title>
        <authorList>
            <person name="Marrano A."/>
            <person name="Britton M."/>
            <person name="Zimin A.V."/>
            <person name="Zaini P.A."/>
            <person name="Workman R."/>
            <person name="Puiu D."/>
            <person name="Bianco L."/>
            <person name="Allen B.J."/>
            <person name="Troggio M."/>
            <person name="Leslie C.A."/>
            <person name="Timp W."/>
            <person name="Dendekar A."/>
            <person name="Salzberg S.L."/>
            <person name="Neale D.B."/>
        </authorList>
    </citation>
    <scope>NUCLEOTIDE SEQUENCE</scope>
    <source>
        <tissue evidence="2">Leaves</tissue>
    </source>
</reference>
<dbReference type="SUPFAM" id="SSF56219">
    <property type="entry name" value="DNase I-like"/>
    <property type="match status" value="1"/>
</dbReference>
<dbReference type="InterPro" id="IPR005135">
    <property type="entry name" value="Endo/exonuclease/phosphatase"/>
</dbReference>
<evidence type="ECO:0000259" key="1">
    <source>
        <dbReference type="Pfam" id="PF03372"/>
    </source>
</evidence>
<dbReference type="PROSITE" id="PS00726">
    <property type="entry name" value="AP_NUCLEASE_F1_1"/>
    <property type="match status" value="1"/>
</dbReference>
<reference evidence="2" key="1">
    <citation type="submission" date="2015-10" db="EMBL/GenBank/DDBJ databases">
        <authorList>
            <person name="Martinez-Garcia P.J."/>
            <person name="Crepeau M.W."/>
            <person name="Puiu D."/>
            <person name="Gonzalez-Ibeas D."/>
            <person name="Whalen J."/>
            <person name="Stevens K."/>
            <person name="Paul R."/>
            <person name="Butterfield T."/>
            <person name="Britton M."/>
            <person name="Reagan R."/>
            <person name="Chakraborty S."/>
            <person name="Walawage S.L."/>
            <person name="Vasquez-Gross H.A."/>
            <person name="Cardeno C."/>
            <person name="Famula R."/>
            <person name="Pratt K."/>
            <person name="Kuruganti S."/>
            <person name="Aradhya M.K."/>
            <person name="Leslie C.A."/>
            <person name="Dandekar A.M."/>
            <person name="Salzberg S.L."/>
            <person name="Wegrzyn J.L."/>
            <person name="Langley C.H."/>
            <person name="Neale D.B."/>
        </authorList>
    </citation>
    <scope>NUCLEOTIDE SEQUENCE</scope>
    <source>
        <tissue evidence="2">Leaves</tissue>
    </source>
</reference>
<dbReference type="Pfam" id="PF03372">
    <property type="entry name" value="Exo_endo_phos"/>
    <property type="match status" value="1"/>
</dbReference>
<dbReference type="InterPro" id="IPR036691">
    <property type="entry name" value="Endo/exonu/phosph_ase_sf"/>
</dbReference>
<dbReference type="PANTHER" id="PTHR33710">
    <property type="entry name" value="BNAC02G09200D PROTEIN"/>
    <property type="match status" value="1"/>
</dbReference>
<dbReference type="GO" id="GO:0004519">
    <property type="term" value="F:endonuclease activity"/>
    <property type="evidence" value="ECO:0007669"/>
    <property type="project" value="InterPro"/>
</dbReference>
<dbReference type="PANTHER" id="PTHR33710:SF64">
    <property type="entry name" value="ENDONUCLEASE_EXONUCLEASE_PHOSPHATASE DOMAIN-CONTAINING PROTEIN"/>
    <property type="match status" value="1"/>
</dbReference>
<dbReference type="Proteomes" id="UP000619265">
    <property type="component" value="Unassembled WGS sequence"/>
</dbReference>
<proteinExistence type="predicted"/>
<sequence length="238" mass="27792">MKPKILSWNVRGLNEVEKRLRIRRLLREWKADIVCLQETKLKMISRRIIRSLWSNIYVDWVYLASSGASGGVVIMWDRRVVEKVEEYIGRYMVACSFKSVSDDFLWAFAGVYGPNLDVNRSILWDELAGVQSWWDLPWCIGGDFNVVRFQSESLGNRRLRPASLEFSEFIFDLNLVDLPLAGGPATWSNNQTWSRLDRFLISSEFESHFPDVWQKRLSRITSDHWPILLDCGGIRNSR</sequence>
<evidence type="ECO:0000313" key="2">
    <source>
        <dbReference type="EMBL" id="KAF5479385.1"/>
    </source>
</evidence>
<protein>
    <recommendedName>
        <fullName evidence="1">Endonuclease/exonuclease/phosphatase domain-containing protein</fullName>
    </recommendedName>
</protein>
<accession>A0A833YD53</accession>